<keyword evidence="2" id="KW-0349">Heme</keyword>
<comment type="similarity">
    <text evidence="1">Belongs to the cytochrome P450 family.</text>
</comment>
<evidence type="ECO:0000256" key="5">
    <source>
        <dbReference type="ARBA" id="ARBA00023004"/>
    </source>
</evidence>
<dbReference type="Pfam" id="PF00067">
    <property type="entry name" value="p450"/>
    <property type="match status" value="1"/>
</dbReference>
<name>A7T772_NEMVE</name>
<dbReference type="AlphaFoldDB" id="A7T772"/>
<dbReference type="GO" id="GO:0016705">
    <property type="term" value="F:oxidoreductase activity, acting on paired donors, with incorporation or reduction of molecular oxygen"/>
    <property type="evidence" value="ECO:0007669"/>
    <property type="project" value="InterPro"/>
</dbReference>
<dbReference type="EMBL" id="DS471914">
    <property type="protein sequence ID" value="EDO28182.1"/>
    <property type="molecule type" value="Genomic_DNA"/>
</dbReference>
<dbReference type="Gene3D" id="1.10.630.10">
    <property type="entry name" value="Cytochrome P450"/>
    <property type="match status" value="1"/>
</dbReference>
<dbReference type="STRING" id="45351.A7T772"/>
<dbReference type="Proteomes" id="UP000001593">
    <property type="component" value="Unassembled WGS sequence"/>
</dbReference>
<keyword evidence="6" id="KW-0503">Monooxygenase</keyword>
<sequence length="96" mass="10803">VPGAAFRLGPKSHLDFLEMSRNYGQVFSMYLGSRLVVVLNGMALQEALTGKLSRVFAGRPKLYTMERCRNGGDGLINAPYCRKWKVRHTLLESCPR</sequence>
<evidence type="ECO:0000256" key="3">
    <source>
        <dbReference type="ARBA" id="ARBA00022723"/>
    </source>
</evidence>
<dbReference type="GO" id="GO:0005506">
    <property type="term" value="F:iron ion binding"/>
    <property type="evidence" value="ECO:0007669"/>
    <property type="project" value="InterPro"/>
</dbReference>
<keyword evidence="5" id="KW-0408">Iron</keyword>
<dbReference type="InterPro" id="IPR002401">
    <property type="entry name" value="Cyt_P450_E_grp-I"/>
</dbReference>
<dbReference type="PRINTS" id="PR00463">
    <property type="entry name" value="EP450I"/>
</dbReference>
<evidence type="ECO:0000256" key="6">
    <source>
        <dbReference type="ARBA" id="ARBA00023033"/>
    </source>
</evidence>
<dbReference type="GO" id="GO:0004497">
    <property type="term" value="F:monooxygenase activity"/>
    <property type="evidence" value="ECO:0007669"/>
    <property type="project" value="UniProtKB-KW"/>
</dbReference>
<keyword evidence="3" id="KW-0479">Metal-binding</keyword>
<feature type="non-terminal residue" evidence="7">
    <location>
        <position position="1"/>
    </location>
</feature>
<feature type="non-terminal residue" evidence="7">
    <location>
        <position position="96"/>
    </location>
</feature>
<dbReference type="HOGENOM" id="CLU_2365602_0_0_1"/>
<dbReference type="InParanoid" id="A7T772"/>
<reference evidence="7 8" key="1">
    <citation type="journal article" date="2007" name="Science">
        <title>Sea anemone genome reveals ancestral eumetazoan gene repertoire and genomic organization.</title>
        <authorList>
            <person name="Putnam N.H."/>
            <person name="Srivastava M."/>
            <person name="Hellsten U."/>
            <person name="Dirks B."/>
            <person name="Chapman J."/>
            <person name="Salamov A."/>
            <person name="Terry A."/>
            <person name="Shapiro H."/>
            <person name="Lindquist E."/>
            <person name="Kapitonov V.V."/>
            <person name="Jurka J."/>
            <person name="Genikhovich G."/>
            <person name="Grigoriev I.V."/>
            <person name="Lucas S.M."/>
            <person name="Steele R.E."/>
            <person name="Finnerty J.R."/>
            <person name="Technau U."/>
            <person name="Martindale M.Q."/>
            <person name="Rokhsar D.S."/>
        </authorList>
    </citation>
    <scope>NUCLEOTIDE SEQUENCE [LARGE SCALE GENOMIC DNA]</scope>
    <source>
        <strain evidence="8">CH2 X CH6</strain>
    </source>
</reference>
<dbReference type="PhylomeDB" id="A7T772"/>
<organism evidence="7 8">
    <name type="scientific">Nematostella vectensis</name>
    <name type="common">Starlet sea anemone</name>
    <dbReference type="NCBI Taxonomy" id="45351"/>
    <lineage>
        <taxon>Eukaryota</taxon>
        <taxon>Metazoa</taxon>
        <taxon>Cnidaria</taxon>
        <taxon>Anthozoa</taxon>
        <taxon>Hexacorallia</taxon>
        <taxon>Actiniaria</taxon>
        <taxon>Edwardsiidae</taxon>
        <taxon>Nematostella</taxon>
    </lineage>
</organism>
<keyword evidence="4" id="KW-0560">Oxidoreductase</keyword>
<dbReference type="SUPFAM" id="SSF48264">
    <property type="entry name" value="Cytochrome P450"/>
    <property type="match status" value="1"/>
</dbReference>
<dbReference type="PANTHER" id="PTHR24289:SF1">
    <property type="entry name" value="STEROID 17-ALPHA-HYDROXYLASE_17,20 LYASE"/>
    <property type="match status" value="1"/>
</dbReference>
<dbReference type="InterPro" id="IPR036396">
    <property type="entry name" value="Cyt_P450_sf"/>
</dbReference>
<protein>
    <submittedName>
        <fullName evidence="7">Uncharacterized protein</fullName>
    </submittedName>
</protein>
<evidence type="ECO:0000313" key="7">
    <source>
        <dbReference type="EMBL" id="EDO28182.1"/>
    </source>
</evidence>
<dbReference type="InterPro" id="IPR001128">
    <property type="entry name" value="Cyt_P450"/>
</dbReference>
<evidence type="ECO:0000256" key="1">
    <source>
        <dbReference type="ARBA" id="ARBA00010617"/>
    </source>
</evidence>
<keyword evidence="8" id="KW-1185">Reference proteome</keyword>
<dbReference type="PANTHER" id="PTHR24289">
    <property type="entry name" value="STEROID 17-ALPHA-HYDROXYLASE/17,20 LYASE"/>
    <property type="match status" value="1"/>
</dbReference>
<evidence type="ECO:0000313" key="8">
    <source>
        <dbReference type="Proteomes" id="UP000001593"/>
    </source>
</evidence>
<gene>
    <name evidence="7" type="ORF">NEMVEDRAFT_v1g148604</name>
</gene>
<evidence type="ECO:0000256" key="2">
    <source>
        <dbReference type="ARBA" id="ARBA00022617"/>
    </source>
</evidence>
<dbReference type="GO" id="GO:0020037">
    <property type="term" value="F:heme binding"/>
    <property type="evidence" value="ECO:0007669"/>
    <property type="project" value="InterPro"/>
</dbReference>
<evidence type="ECO:0000256" key="4">
    <source>
        <dbReference type="ARBA" id="ARBA00023002"/>
    </source>
</evidence>
<proteinExistence type="inferred from homology"/>
<accession>A7T772</accession>